<dbReference type="Gene3D" id="3.40.50.150">
    <property type="entry name" value="Vaccinia Virus protein VP39"/>
    <property type="match status" value="1"/>
</dbReference>
<keyword evidence="3 5" id="KW-0808">Transferase</keyword>
<dbReference type="GO" id="GO:0005737">
    <property type="term" value="C:cytoplasm"/>
    <property type="evidence" value="ECO:0007669"/>
    <property type="project" value="UniProtKB-SubCell"/>
</dbReference>
<dbReference type="EC" id="2.1.1.144" evidence="5"/>
<comment type="function">
    <text evidence="5">Catalyzes the S-adenosylmethionine monomethyl esterification of trans-aconitate.</text>
</comment>
<dbReference type="CDD" id="cd02440">
    <property type="entry name" value="AdoMet_MTases"/>
    <property type="match status" value="1"/>
</dbReference>
<evidence type="ECO:0000313" key="7">
    <source>
        <dbReference type="EMBL" id="SEL92316.1"/>
    </source>
</evidence>
<proteinExistence type="inferred from homology"/>
<dbReference type="NCBIfam" id="NF002463">
    <property type="entry name" value="PRK01683.1"/>
    <property type="match status" value="1"/>
</dbReference>
<evidence type="ECO:0000313" key="8">
    <source>
        <dbReference type="Proteomes" id="UP000199664"/>
    </source>
</evidence>
<accession>A0A1H7U6I7</accession>
<feature type="domain" description="Methyltransferase" evidence="6">
    <location>
        <begin position="39"/>
        <end position="127"/>
    </location>
</feature>
<evidence type="ECO:0000259" key="6">
    <source>
        <dbReference type="Pfam" id="PF13649"/>
    </source>
</evidence>
<keyword evidence="1 5" id="KW-0963">Cytoplasm</keyword>
<dbReference type="EMBL" id="FOAN01000006">
    <property type="protein sequence ID" value="SEL92316.1"/>
    <property type="molecule type" value="Genomic_DNA"/>
</dbReference>
<dbReference type="Proteomes" id="UP000199664">
    <property type="component" value="Unassembled WGS sequence"/>
</dbReference>
<evidence type="ECO:0000256" key="1">
    <source>
        <dbReference type="ARBA" id="ARBA00022490"/>
    </source>
</evidence>
<dbReference type="HAMAP" id="MF_00560">
    <property type="entry name" value="Tran_acon_Me_trans"/>
    <property type="match status" value="1"/>
</dbReference>
<dbReference type="OrthoDB" id="9795085at2"/>
<dbReference type="RefSeq" id="WP_091837449.1">
    <property type="nucleotide sequence ID" value="NZ_FOAN01000006.1"/>
</dbReference>
<comment type="catalytic activity">
    <reaction evidence="5">
        <text>trans-aconitate + S-adenosyl-L-methionine = (E)-3-(methoxycarbonyl)pent-2-enedioate + S-adenosyl-L-homocysteine</text>
        <dbReference type="Rhea" id="RHEA:14969"/>
        <dbReference type="ChEBI" id="CHEBI:15708"/>
        <dbReference type="ChEBI" id="CHEBI:57470"/>
        <dbReference type="ChEBI" id="CHEBI:57856"/>
        <dbReference type="ChEBI" id="CHEBI:59789"/>
        <dbReference type="EC" id="2.1.1.144"/>
    </reaction>
</comment>
<evidence type="ECO:0000256" key="3">
    <source>
        <dbReference type="ARBA" id="ARBA00022679"/>
    </source>
</evidence>
<sequence>MAGKVDWDANQYLRFEDERTRPPLDLIQRVRLADPQRCIDLGCGPGNSTELVATRFPNAVVEGLDSSPDMLEKARKRLPQLSFTLADLESWSADGRYDLIFANAALQWIPDHPALFARLARSLAPGGALAVQMPNNLSEPSHVSMDEAAAEGPWAGRLANARASKAVIGSFSDYRRWLMAAGCEVDIWQTTYVHALAGHDAIVEWFKSTGLKPYIDPLPAGEREAFLALYREKIAAAYPIEPDGKVLLRFPRLFILAVRR</sequence>
<evidence type="ECO:0000256" key="2">
    <source>
        <dbReference type="ARBA" id="ARBA00022603"/>
    </source>
</evidence>
<comment type="subcellular location">
    <subcellularLocation>
        <location evidence="5">Cytoplasm</location>
    </subcellularLocation>
</comment>
<dbReference type="STRING" id="1036779.SAMN04515666_106132"/>
<keyword evidence="2 5" id="KW-0489">Methyltransferase</keyword>
<dbReference type="PANTHER" id="PTHR43861:SF1">
    <property type="entry name" value="TRANS-ACONITATE 2-METHYLTRANSFERASE"/>
    <property type="match status" value="1"/>
</dbReference>
<dbReference type="Pfam" id="PF13649">
    <property type="entry name" value="Methyltransf_25"/>
    <property type="match status" value="1"/>
</dbReference>
<dbReference type="SUPFAM" id="SSF53335">
    <property type="entry name" value="S-adenosyl-L-methionine-dependent methyltransferases"/>
    <property type="match status" value="1"/>
</dbReference>
<dbReference type="Gene3D" id="1.10.150.290">
    <property type="entry name" value="S-adenosyl-L-methionine-dependent methyltransferases"/>
    <property type="match status" value="1"/>
</dbReference>
<dbReference type="PANTHER" id="PTHR43861">
    <property type="entry name" value="TRANS-ACONITATE 2-METHYLTRANSFERASE-RELATED"/>
    <property type="match status" value="1"/>
</dbReference>
<dbReference type="GO" id="GO:0030798">
    <property type="term" value="F:trans-aconitate 2-methyltransferase activity"/>
    <property type="evidence" value="ECO:0007669"/>
    <property type="project" value="UniProtKB-UniRule"/>
</dbReference>
<dbReference type="InterPro" id="IPR029063">
    <property type="entry name" value="SAM-dependent_MTases_sf"/>
</dbReference>
<dbReference type="InterPro" id="IPR023149">
    <property type="entry name" value="Trans_acon_MeTrfase_C"/>
</dbReference>
<keyword evidence="8" id="KW-1185">Reference proteome</keyword>
<protein>
    <recommendedName>
        <fullName evidence="5">Trans-aconitate 2-methyltransferase</fullName>
        <ecNumber evidence="5">2.1.1.144</ecNumber>
    </recommendedName>
</protein>
<evidence type="ECO:0000256" key="5">
    <source>
        <dbReference type="HAMAP-Rule" id="MF_00560"/>
    </source>
</evidence>
<comment type="similarity">
    <text evidence="5">Belongs to the methyltransferase superfamily. Tam family.</text>
</comment>
<dbReference type="AlphaFoldDB" id="A0A1H7U6I7"/>
<organism evidence="7 8">
    <name type="scientific">Bosea lupini</name>
    <dbReference type="NCBI Taxonomy" id="1036779"/>
    <lineage>
        <taxon>Bacteria</taxon>
        <taxon>Pseudomonadati</taxon>
        <taxon>Pseudomonadota</taxon>
        <taxon>Alphaproteobacteria</taxon>
        <taxon>Hyphomicrobiales</taxon>
        <taxon>Boseaceae</taxon>
        <taxon>Bosea</taxon>
    </lineage>
</organism>
<dbReference type="InterPro" id="IPR041698">
    <property type="entry name" value="Methyltransf_25"/>
</dbReference>
<gene>
    <name evidence="5" type="primary">tam</name>
    <name evidence="7" type="ORF">SAMN04515666_106132</name>
</gene>
<evidence type="ECO:0000256" key="4">
    <source>
        <dbReference type="ARBA" id="ARBA00022691"/>
    </source>
</evidence>
<dbReference type="GO" id="GO:0032259">
    <property type="term" value="P:methylation"/>
    <property type="evidence" value="ECO:0007669"/>
    <property type="project" value="UniProtKB-KW"/>
</dbReference>
<dbReference type="InterPro" id="IPR023506">
    <property type="entry name" value="Trans-aconitate_MeTrfase"/>
</dbReference>
<keyword evidence="4 5" id="KW-0949">S-adenosyl-L-methionine</keyword>
<name>A0A1H7U6I7_9HYPH</name>
<reference evidence="8" key="1">
    <citation type="submission" date="2016-10" db="EMBL/GenBank/DDBJ databases">
        <authorList>
            <person name="Varghese N."/>
            <person name="Submissions S."/>
        </authorList>
    </citation>
    <scope>NUCLEOTIDE SEQUENCE [LARGE SCALE GENOMIC DNA]</scope>
    <source>
        <strain evidence="8">LMG 26383,CCUG 61248,R- 45681</strain>
    </source>
</reference>